<comment type="catalytic activity">
    <reaction evidence="8">
        <text>L-aspartate + L-glutamine + ATP + H2O = L-asparagine + L-glutamate + AMP + diphosphate + H(+)</text>
        <dbReference type="Rhea" id="RHEA:12228"/>
        <dbReference type="ChEBI" id="CHEBI:15377"/>
        <dbReference type="ChEBI" id="CHEBI:15378"/>
        <dbReference type="ChEBI" id="CHEBI:29985"/>
        <dbReference type="ChEBI" id="CHEBI:29991"/>
        <dbReference type="ChEBI" id="CHEBI:30616"/>
        <dbReference type="ChEBI" id="CHEBI:33019"/>
        <dbReference type="ChEBI" id="CHEBI:58048"/>
        <dbReference type="ChEBI" id="CHEBI:58359"/>
        <dbReference type="ChEBI" id="CHEBI:456215"/>
        <dbReference type="EC" id="6.3.5.4"/>
    </reaction>
</comment>
<dbReference type="CDD" id="cd00712">
    <property type="entry name" value="AsnB"/>
    <property type="match status" value="1"/>
</dbReference>
<dbReference type="Gene3D" id="3.40.50.620">
    <property type="entry name" value="HUPs"/>
    <property type="match status" value="1"/>
</dbReference>
<gene>
    <name evidence="12" type="ORF">FC14_GL000048</name>
</gene>
<dbReference type="PANTHER" id="PTHR43284:SF1">
    <property type="entry name" value="ASPARAGINE SYNTHETASE"/>
    <property type="match status" value="1"/>
</dbReference>
<dbReference type="CDD" id="cd01991">
    <property type="entry name" value="Asn_synthase_B_C"/>
    <property type="match status" value="1"/>
</dbReference>
<dbReference type="EMBL" id="AYYP01000044">
    <property type="protein sequence ID" value="KRM64038.1"/>
    <property type="molecule type" value="Genomic_DNA"/>
</dbReference>
<evidence type="ECO:0000256" key="5">
    <source>
        <dbReference type="ARBA" id="ARBA00022840"/>
    </source>
</evidence>
<sequence>MADRIKHRGPDDEGYFVDQNVSMGFRRLSIIDLAHGAQPMNVPSEQKVLTFNGEIYNFKEIRAELEGMGYNFATNVDSEVLIHGYDAWGPKLLDKLRGMFAFAIYDAKKEEVFLARDHYGIKPLYYYDDGQNFMWASEIKAFLENPHFKKEFNEELLPIYLSFEYIPSKDTLFKHVYKVMPGQYLIHKISGETTKQQYFKFTYDINSEKTVPTSAKEIKELVDESVKAHMIADVEVGSFLSSGVDSSFVLNEASKLKDIQSFSLGFKNSNISELDWSSAFAKEIKQKNTPVYMDKDDFFKAVPSVMYYMDEPLPNPSAVQLYYLSKETSKHVKVALSGEGADEFFGGYNTYLEAIPYGRYERLVPLTIRKSLAKWAEKRKPFHGRRFLVRGAQPLNERYYRLNFAFNESERNKIMKHPERNMDAGQYTKHIFDQVKDLDQISQMQYFDINAWLPFDILQKADRMSMANSLELRTPLVDYKVGQYAASLPVNCRINKNETKTALRTAAVGELPPKVAKREKLGFPSPLALWMKDEQYQKEIRTAFNSDIAKKFFNTDALNEMFDSHLNGHSIMEKIYMIYAFIMWYGVFFAEDTQMDIASRVKI</sequence>
<evidence type="ECO:0000256" key="3">
    <source>
        <dbReference type="ARBA" id="ARBA00012737"/>
    </source>
</evidence>
<keyword evidence="5 9" id="KW-0067">ATP-binding</keyword>
<evidence type="ECO:0000313" key="12">
    <source>
        <dbReference type="EMBL" id="KRM64038.1"/>
    </source>
</evidence>
<keyword evidence="6" id="KW-0028">Amino-acid biosynthesis</keyword>
<evidence type="ECO:0000256" key="9">
    <source>
        <dbReference type="PIRSR" id="PIRSR001589-2"/>
    </source>
</evidence>
<comment type="similarity">
    <text evidence="2">Belongs to the asparagine synthetase family.</text>
</comment>
<evidence type="ECO:0000256" key="10">
    <source>
        <dbReference type="PIRSR" id="PIRSR001589-3"/>
    </source>
</evidence>
<dbReference type="PROSITE" id="PS51278">
    <property type="entry name" value="GATASE_TYPE_2"/>
    <property type="match status" value="1"/>
</dbReference>
<evidence type="ECO:0000256" key="4">
    <source>
        <dbReference type="ARBA" id="ARBA00022741"/>
    </source>
</evidence>
<keyword evidence="6" id="KW-0061">Asparagine biosynthesis</keyword>
<evidence type="ECO:0000256" key="2">
    <source>
        <dbReference type="ARBA" id="ARBA00005752"/>
    </source>
</evidence>
<comment type="caution">
    <text evidence="12">The sequence shown here is derived from an EMBL/GenBank/DDBJ whole genome shotgun (WGS) entry which is preliminary data.</text>
</comment>
<organism evidence="12 13">
    <name type="scientific">Ligilactobacillus agilis DSM 20509</name>
    <dbReference type="NCBI Taxonomy" id="1423718"/>
    <lineage>
        <taxon>Bacteria</taxon>
        <taxon>Bacillati</taxon>
        <taxon>Bacillota</taxon>
        <taxon>Bacilli</taxon>
        <taxon>Lactobacillales</taxon>
        <taxon>Lactobacillaceae</taxon>
        <taxon>Ligilactobacillus</taxon>
    </lineage>
</organism>
<protein>
    <recommendedName>
        <fullName evidence="3">asparagine synthase (glutamine-hydrolyzing)</fullName>
        <ecNumber evidence="3">6.3.5.4</ecNumber>
    </recommendedName>
</protein>
<dbReference type="InterPro" id="IPR001962">
    <property type="entry name" value="Asn_synthase"/>
</dbReference>
<dbReference type="InterPro" id="IPR029055">
    <property type="entry name" value="Ntn_hydrolases_N"/>
</dbReference>
<evidence type="ECO:0000256" key="8">
    <source>
        <dbReference type="ARBA" id="ARBA00048741"/>
    </source>
</evidence>
<evidence type="ECO:0000313" key="13">
    <source>
        <dbReference type="Proteomes" id="UP000051008"/>
    </source>
</evidence>
<dbReference type="InterPro" id="IPR014729">
    <property type="entry name" value="Rossmann-like_a/b/a_fold"/>
</dbReference>
<reference evidence="12 13" key="1">
    <citation type="journal article" date="2015" name="Genome Announc.">
        <title>Expanding the biotechnology potential of lactobacilli through comparative genomics of 213 strains and associated genera.</title>
        <authorList>
            <person name="Sun Z."/>
            <person name="Harris H.M."/>
            <person name="McCann A."/>
            <person name="Guo C."/>
            <person name="Argimon S."/>
            <person name="Zhang W."/>
            <person name="Yang X."/>
            <person name="Jeffery I.B."/>
            <person name="Cooney J.C."/>
            <person name="Kagawa T.F."/>
            <person name="Liu W."/>
            <person name="Song Y."/>
            <person name="Salvetti E."/>
            <person name="Wrobel A."/>
            <person name="Rasinkangas P."/>
            <person name="Parkhill J."/>
            <person name="Rea M.C."/>
            <person name="O'Sullivan O."/>
            <person name="Ritari J."/>
            <person name="Douillard F.P."/>
            <person name="Paul Ross R."/>
            <person name="Yang R."/>
            <person name="Briner A.E."/>
            <person name="Felis G.E."/>
            <person name="de Vos W.M."/>
            <person name="Barrangou R."/>
            <person name="Klaenhammer T.R."/>
            <person name="Caufield P.W."/>
            <person name="Cui Y."/>
            <person name="Zhang H."/>
            <person name="O'Toole P.W."/>
        </authorList>
    </citation>
    <scope>NUCLEOTIDE SEQUENCE [LARGE SCALE GENOMIC DNA]</scope>
    <source>
        <strain evidence="12 13">DSM 20509</strain>
    </source>
</reference>
<dbReference type="SUPFAM" id="SSF56235">
    <property type="entry name" value="N-terminal nucleophile aminohydrolases (Ntn hydrolases)"/>
    <property type="match status" value="1"/>
</dbReference>
<dbReference type="SUPFAM" id="SSF52402">
    <property type="entry name" value="Adenine nucleotide alpha hydrolases-like"/>
    <property type="match status" value="1"/>
</dbReference>
<feature type="site" description="Important for beta-aspartyl-AMP intermediate formation" evidence="10">
    <location>
        <position position="339"/>
    </location>
</feature>
<dbReference type="InterPro" id="IPR006426">
    <property type="entry name" value="Asn_synth_AEB"/>
</dbReference>
<dbReference type="GO" id="GO:0005524">
    <property type="term" value="F:ATP binding"/>
    <property type="evidence" value="ECO:0007669"/>
    <property type="project" value="UniProtKB-KW"/>
</dbReference>
<comment type="pathway">
    <text evidence="1">Amino-acid biosynthesis; L-asparagine biosynthesis; L-asparagine from L-aspartate (L-Gln route): step 1/1.</text>
</comment>
<dbReference type="Pfam" id="PF00733">
    <property type="entry name" value="Asn_synthase"/>
    <property type="match status" value="1"/>
</dbReference>
<dbReference type="InterPro" id="IPR017932">
    <property type="entry name" value="GATase_2_dom"/>
</dbReference>
<accession>A0A0R2AJI9</accession>
<dbReference type="NCBIfam" id="TIGR01536">
    <property type="entry name" value="asn_synth_AEB"/>
    <property type="match status" value="1"/>
</dbReference>
<dbReference type="EC" id="6.3.5.4" evidence="3"/>
<name>A0A0R2AJI9_9LACO</name>
<dbReference type="GO" id="GO:0005829">
    <property type="term" value="C:cytosol"/>
    <property type="evidence" value="ECO:0007669"/>
    <property type="project" value="TreeGrafter"/>
</dbReference>
<keyword evidence="7" id="KW-0315">Glutamine amidotransferase</keyword>
<evidence type="ECO:0000259" key="11">
    <source>
        <dbReference type="PROSITE" id="PS51278"/>
    </source>
</evidence>
<dbReference type="Pfam" id="PF13537">
    <property type="entry name" value="GATase_7"/>
    <property type="match status" value="1"/>
</dbReference>
<feature type="binding site" evidence="9">
    <location>
        <position position="77"/>
    </location>
    <ligand>
        <name>L-glutamine</name>
        <dbReference type="ChEBI" id="CHEBI:58359"/>
    </ligand>
</feature>
<feature type="domain" description="Glutamine amidotransferase type-2" evidence="11">
    <location>
        <begin position="1"/>
        <end position="190"/>
    </location>
</feature>
<dbReference type="GO" id="GO:0006529">
    <property type="term" value="P:asparagine biosynthetic process"/>
    <property type="evidence" value="ECO:0007669"/>
    <property type="project" value="UniProtKB-KW"/>
</dbReference>
<dbReference type="Proteomes" id="UP000051008">
    <property type="component" value="Unassembled WGS sequence"/>
</dbReference>
<dbReference type="Gene3D" id="3.60.20.10">
    <property type="entry name" value="Glutamine Phosphoribosylpyrophosphate, subunit 1, domain 1"/>
    <property type="match status" value="1"/>
</dbReference>
<dbReference type="InterPro" id="IPR051786">
    <property type="entry name" value="ASN_synthetase/amidase"/>
</dbReference>
<keyword evidence="13" id="KW-1185">Reference proteome</keyword>
<dbReference type="InterPro" id="IPR033738">
    <property type="entry name" value="AsnB_N"/>
</dbReference>
<dbReference type="PIRSF" id="PIRSF001589">
    <property type="entry name" value="Asn_synthetase_glu-h"/>
    <property type="match status" value="1"/>
</dbReference>
<keyword evidence="4 9" id="KW-0547">Nucleotide-binding</keyword>
<dbReference type="PANTHER" id="PTHR43284">
    <property type="entry name" value="ASPARAGINE SYNTHETASE (GLUTAMINE-HYDROLYZING)"/>
    <property type="match status" value="1"/>
</dbReference>
<evidence type="ECO:0000256" key="1">
    <source>
        <dbReference type="ARBA" id="ARBA00005187"/>
    </source>
</evidence>
<proteinExistence type="inferred from homology"/>
<evidence type="ECO:0000256" key="6">
    <source>
        <dbReference type="ARBA" id="ARBA00022888"/>
    </source>
</evidence>
<dbReference type="GO" id="GO:0004066">
    <property type="term" value="F:asparagine synthase (glutamine-hydrolyzing) activity"/>
    <property type="evidence" value="ECO:0007669"/>
    <property type="project" value="UniProtKB-EC"/>
</dbReference>
<dbReference type="PATRIC" id="fig|1423718.3.peg.50"/>
<feature type="binding site" evidence="9">
    <location>
        <begin position="337"/>
        <end position="338"/>
    </location>
    <ligand>
        <name>ATP</name>
        <dbReference type="ChEBI" id="CHEBI:30616"/>
    </ligand>
</feature>
<evidence type="ECO:0000256" key="7">
    <source>
        <dbReference type="ARBA" id="ARBA00022962"/>
    </source>
</evidence>
<dbReference type="AlphaFoldDB" id="A0A0R2AJI9"/>